<evidence type="ECO:0000256" key="1">
    <source>
        <dbReference type="SAM" id="Phobius"/>
    </source>
</evidence>
<dbReference type="Proteomes" id="UP001429745">
    <property type="component" value="Unassembled WGS sequence"/>
</dbReference>
<gene>
    <name evidence="3" type="ORF">HF576_10800</name>
</gene>
<accession>A0ABX1KBD1</accession>
<dbReference type="EMBL" id="JABACI010000003">
    <property type="protein sequence ID" value="NLP84341.1"/>
    <property type="molecule type" value="Genomic_DNA"/>
</dbReference>
<organism evidence="3 4">
    <name type="scientific">Microbacterium salsuginis</name>
    <dbReference type="NCBI Taxonomy" id="2722803"/>
    <lineage>
        <taxon>Bacteria</taxon>
        <taxon>Bacillati</taxon>
        <taxon>Actinomycetota</taxon>
        <taxon>Actinomycetes</taxon>
        <taxon>Micrococcales</taxon>
        <taxon>Microbacteriaceae</taxon>
        <taxon>Microbacterium</taxon>
    </lineage>
</organism>
<feature type="domain" description="VanZ-like" evidence="2">
    <location>
        <begin position="16"/>
        <end position="128"/>
    </location>
</feature>
<keyword evidence="4" id="KW-1185">Reference proteome</keyword>
<dbReference type="Pfam" id="PF04892">
    <property type="entry name" value="VanZ"/>
    <property type="match status" value="1"/>
</dbReference>
<name>A0ABX1KBD1_9MICO</name>
<evidence type="ECO:0000259" key="2">
    <source>
        <dbReference type="Pfam" id="PF04892"/>
    </source>
</evidence>
<keyword evidence="1" id="KW-0472">Membrane</keyword>
<evidence type="ECO:0000313" key="4">
    <source>
        <dbReference type="Proteomes" id="UP001429745"/>
    </source>
</evidence>
<feature type="transmembrane region" description="Helical" evidence="1">
    <location>
        <begin position="111"/>
        <end position="128"/>
    </location>
</feature>
<reference evidence="3 4" key="1">
    <citation type="submission" date="2020-04" db="EMBL/GenBank/DDBJ databases">
        <title>CFH 90308 Microbacterium sp.</title>
        <authorList>
            <person name="Nie G."/>
            <person name="Ming H."/>
            <person name="Xia T."/>
        </authorList>
    </citation>
    <scope>NUCLEOTIDE SEQUENCE [LARGE SCALE GENOMIC DNA]</scope>
    <source>
        <strain evidence="3 4">CFH 90308</strain>
    </source>
</reference>
<dbReference type="RefSeq" id="WP_168912845.1">
    <property type="nucleotide sequence ID" value="NZ_JABACI010000003.1"/>
</dbReference>
<keyword evidence="1" id="KW-1133">Transmembrane helix</keyword>
<proteinExistence type="predicted"/>
<protein>
    <submittedName>
        <fullName evidence="3">VanZ family protein</fullName>
    </submittedName>
</protein>
<evidence type="ECO:0000313" key="3">
    <source>
        <dbReference type="EMBL" id="NLP84341.1"/>
    </source>
</evidence>
<sequence>MDAGARVWRDARLWLALYVVALALIAFWPVPVDRAAAGLLAEIARAVPFLTYDLIETAANVVLFVPLGALLALVLPRRAPLVLGITLVATVAIELAQAVLLPERTPSLRDILANLCGAAVGLGIVLLARRPRQRPVP</sequence>
<keyword evidence="1" id="KW-0812">Transmembrane</keyword>
<feature type="transmembrane region" description="Helical" evidence="1">
    <location>
        <begin position="81"/>
        <end position="99"/>
    </location>
</feature>
<feature type="transmembrane region" description="Helical" evidence="1">
    <location>
        <begin position="50"/>
        <end position="74"/>
    </location>
</feature>
<feature type="transmembrane region" description="Helical" evidence="1">
    <location>
        <begin position="12"/>
        <end position="30"/>
    </location>
</feature>
<dbReference type="InterPro" id="IPR006976">
    <property type="entry name" value="VanZ-like"/>
</dbReference>
<comment type="caution">
    <text evidence="3">The sequence shown here is derived from an EMBL/GenBank/DDBJ whole genome shotgun (WGS) entry which is preliminary data.</text>
</comment>